<dbReference type="InterPro" id="IPR036361">
    <property type="entry name" value="SAP_dom_sf"/>
</dbReference>
<evidence type="ECO:0008006" key="3">
    <source>
        <dbReference type="Google" id="ProtNLM"/>
    </source>
</evidence>
<proteinExistence type="predicted"/>
<protein>
    <recommendedName>
        <fullName evidence="3">Rho termination factor-like protein</fullName>
    </recommendedName>
</protein>
<sequence length="97" mass="10267">MTLVRNISTGSRGVWHGGKLVMVEVGASAMADDFAPEWFEVIDADDTADAAPELAKLTVAQLKDFAAHEGIDLGEETKKADILAAIELALEARNAAN</sequence>
<name>A0ABW9XFP4_9SPHN</name>
<gene>
    <name evidence="1" type="ORF">GTZ99_12430</name>
</gene>
<accession>A0ABW9XFP4</accession>
<keyword evidence="2" id="KW-1185">Reference proteome</keyword>
<evidence type="ECO:0000313" key="1">
    <source>
        <dbReference type="EMBL" id="NBC37357.1"/>
    </source>
</evidence>
<dbReference type="RefSeq" id="WP_161719362.1">
    <property type="nucleotide sequence ID" value="NZ_JAAAPO010000005.1"/>
</dbReference>
<evidence type="ECO:0000313" key="2">
    <source>
        <dbReference type="Proteomes" id="UP000753724"/>
    </source>
</evidence>
<dbReference type="Proteomes" id="UP000753724">
    <property type="component" value="Unassembled WGS sequence"/>
</dbReference>
<organism evidence="1 2">
    <name type="scientific">Novosphingobium ovatum</name>
    <dbReference type="NCBI Taxonomy" id="1908523"/>
    <lineage>
        <taxon>Bacteria</taxon>
        <taxon>Pseudomonadati</taxon>
        <taxon>Pseudomonadota</taxon>
        <taxon>Alphaproteobacteria</taxon>
        <taxon>Sphingomonadales</taxon>
        <taxon>Sphingomonadaceae</taxon>
        <taxon>Novosphingobium</taxon>
    </lineage>
</organism>
<comment type="caution">
    <text evidence="1">The sequence shown here is derived from an EMBL/GenBank/DDBJ whole genome shotgun (WGS) entry which is preliminary data.</text>
</comment>
<dbReference type="Gene3D" id="1.10.720.30">
    <property type="entry name" value="SAP domain"/>
    <property type="match status" value="1"/>
</dbReference>
<dbReference type="EMBL" id="JAAAPO010000005">
    <property type="protein sequence ID" value="NBC37357.1"/>
    <property type="molecule type" value="Genomic_DNA"/>
</dbReference>
<reference evidence="2" key="1">
    <citation type="submission" date="2020-01" db="EMBL/GenBank/DDBJ databases">
        <title>Sphingomonas sp. strain CSW-10.</title>
        <authorList>
            <person name="Chen W.-M."/>
        </authorList>
    </citation>
    <scope>NUCLEOTIDE SEQUENCE [LARGE SCALE GENOMIC DNA]</scope>
    <source>
        <strain evidence="2">FSY-8</strain>
    </source>
</reference>